<dbReference type="EMBL" id="JACFYJ010000003">
    <property type="protein sequence ID" value="MEI5996329.1"/>
    <property type="molecule type" value="Genomic_DNA"/>
</dbReference>
<gene>
    <name evidence="2" type="ORF">H3V53_03635</name>
</gene>
<name>A0ABU8ILF2_9BURK</name>
<dbReference type="Proteomes" id="UP001386437">
    <property type="component" value="Unassembled WGS sequence"/>
</dbReference>
<evidence type="ECO:0000313" key="2">
    <source>
        <dbReference type="EMBL" id="MEI5996329.1"/>
    </source>
</evidence>
<protein>
    <recommendedName>
        <fullName evidence="4">DUF4148 domain-containing protein</fullName>
    </recommendedName>
</protein>
<accession>A0ABU8ILF2</accession>
<evidence type="ECO:0008006" key="4">
    <source>
        <dbReference type="Google" id="ProtNLM"/>
    </source>
</evidence>
<keyword evidence="1" id="KW-0732">Signal</keyword>
<sequence length="81" mass="8037">MKLKTLAALLVPSLITISSGAFASGYGPAPFYRPDVGASASQRGQSAQTLAAERAASQSGVKAAVPNDATVDAGTNLTASN</sequence>
<evidence type="ECO:0000313" key="3">
    <source>
        <dbReference type="Proteomes" id="UP001386437"/>
    </source>
</evidence>
<reference evidence="2 3" key="1">
    <citation type="journal article" date="2022" name="Arch. Microbiol.">
        <title>Paraburkholderia bengalensis sp. nov. isolated from roots of Oryza sativa, IR64.</title>
        <authorList>
            <person name="Nag P."/>
            <person name="Mondal N."/>
            <person name="Sarkar J."/>
            <person name="Das S."/>
        </authorList>
    </citation>
    <scope>NUCLEOTIDE SEQUENCE [LARGE SCALE GENOMIC DNA]</scope>
    <source>
        <strain evidence="2 3">IR64_4_BI</strain>
    </source>
</reference>
<comment type="caution">
    <text evidence="2">The sequence shown here is derived from an EMBL/GenBank/DDBJ whole genome shotgun (WGS) entry which is preliminary data.</text>
</comment>
<proteinExistence type="predicted"/>
<organism evidence="2 3">
    <name type="scientific">Paraburkholderia bengalensis</name>
    <dbReference type="NCBI Taxonomy" id="2747562"/>
    <lineage>
        <taxon>Bacteria</taxon>
        <taxon>Pseudomonadati</taxon>
        <taxon>Pseudomonadota</taxon>
        <taxon>Betaproteobacteria</taxon>
        <taxon>Burkholderiales</taxon>
        <taxon>Burkholderiaceae</taxon>
        <taxon>Paraburkholderia</taxon>
    </lineage>
</organism>
<feature type="chain" id="PRO_5047221043" description="DUF4148 domain-containing protein" evidence="1">
    <location>
        <begin position="24"/>
        <end position="81"/>
    </location>
</feature>
<dbReference type="RefSeq" id="WP_336596762.1">
    <property type="nucleotide sequence ID" value="NZ_JACFYJ010000003.1"/>
</dbReference>
<keyword evidence="3" id="KW-1185">Reference proteome</keyword>
<feature type="signal peptide" evidence="1">
    <location>
        <begin position="1"/>
        <end position="23"/>
    </location>
</feature>
<evidence type="ECO:0000256" key="1">
    <source>
        <dbReference type="SAM" id="SignalP"/>
    </source>
</evidence>